<protein>
    <recommendedName>
        <fullName evidence="1">Bardet-Biedl syndrome 1 N-terminal domain-containing protein</fullName>
    </recommendedName>
</protein>
<dbReference type="EMBL" id="CAJEWN010000133">
    <property type="protein sequence ID" value="CAD2167928.1"/>
    <property type="molecule type" value="Genomic_DNA"/>
</dbReference>
<dbReference type="GO" id="GO:0005113">
    <property type="term" value="F:patched binding"/>
    <property type="evidence" value="ECO:0007669"/>
    <property type="project" value="TreeGrafter"/>
</dbReference>
<dbReference type="GO" id="GO:0034464">
    <property type="term" value="C:BBSome"/>
    <property type="evidence" value="ECO:0007669"/>
    <property type="project" value="InterPro"/>
</dbReference>
<dbReference type="PANTHER" id="PTHR20870:SF0">
    <property type="entry name" value="BARDET-BIEDL SYNDROME 1 PROTEIN"/>
    <property type="match status" value="1"/>
</dbReference>
<dbReference type="GO" id="GO:1905515">
    <property type="term" value="P:non-motile cilium assembly"/>
    <property type="evidence" value="ECO:0007669"/>
    <property type="project" value="InterPro"/>
</dbReference>
<comment type="caution">
    <text evidence="2">The sequence shown here is derived from an EMBL/GenBank/DDBJ whole genome shotgun (WGS) entry which is preliminary data.</text>
</comment>
<dbReference type="Pfam" id="PF14779">
    <property type="entry name" value="BBS1"/>
    <property type="match status" value="1"/>
</dbReference>
<dbReference type="GO" id="GO:0005119">
    <property type="term" value="F:smoothened binding"/>
    <property type="evidence" value="ECO:0007669"/>
    <property type="project" value="TreeGrafter"/>
</dbReference>
<evidence type="ECO:0000313" key="2">
    <source>
        <dbReference type="EMBL" id="CAD2167928.1"/>
    </source>
</evidence>
<dbReference type="OrthoDB" id="10259809at2759"/>
<dbReference type="PANTHER" id="PTHR20870">
    <property type="entry name" value="BARDET-BIEDL SYNDROME 1 PROTEIN"/>
    <property type="match status" value="1"/>
</dbReference>
<name>A0A6V7V1A2_MELEN</name>
<proteinExistence type="predicted"/>
<dbReference type="GO" id="GO:0005930">
    <property type="term" value="C:axoneme"/>
    <property type="evidence" value="ECO:0007669"/>
    <property type="project" value="TreeGrafter"/>
</dbReference>
<dbReference type="InterPro" id="IPR028784">
    <property type="entry name" value="BBS1"/>
</dbReference>
<dbReference type="GO" id="GO:0061512">
    <property type="term" value="P:protein localization to cilium"/>
    <property type="evidence" value="ECO:0007669"/>
    <property type="project" value="TreeGrafter"/>
</dbReference>
<accession>A0A6V7V1A2</accession>
<evidence type="ECO:0000259" key="1">
    <source>
        <dbReference type="Pfam" id="PF14779"/>
    </source>
</evidence>
<gene>
    <name evidence="2" type="ORF">MENT_LOCUS19246</name>
</gene>
<reference evidence="2 3" key="1">
    <citation type="submission" date="2020-08" db="EMBL/GenBank/DDBJ databases">
        <authorList>
            <person name="Koutsovoulos G."/>
            <person name="Danchin GJ E."/>
        </authorList>
    </citation>
    <scope>NUCLEOTIDE SEQUENCE [LARGE SCALE GENOMIC DNA]</scope>
</reference>
<organism evidence="2 3">
    <name type="scientific">Meloidogyne enterolobii</name>
    <name type="common">Root-knot nematode worm</name>
    <name type="synonym">Meloidogyne mayaguensis</name>
    <dbReference type="NCBI Taxonomy" id="390850"/>
    <lineage>
        <taxon>Eukaryota</taxon>
        <taxon>Metazoa</taxon>
        <taxon>Ecdysozoa</taxon>
        <taxon>Nematoda</taxon>
        <taxon>Chromadorea</taxon>
        <taxon>Rhabditida</taxon>
        <taxon>Tylenchina</taxon>
        <taxon>Tylenchomorpha</taxon>
        <taxon>Tylenchoidea</taxon>
        <taxon>Meloidogynidae</taxon>
        <taxon>Meloidogyninae</taxon>
        <taxon>Meloidogyne</taxon>
    </lineage>
</organism>
<feature type="domain" description="Bardet-Biedl syndrome 1 N-terminal" evidence="1">
    <location>
        <begin position="9"/>
        <end position="291"/>
    </location>
</feature>
<dbReference type="Proteomes" id="UP000580250">
    <property type="component" value="Unassembled WGS sequence"/>
</dbReference>
<dbReference type="AlphaFoldDB" id="A0A6V7V1A2"/>
<sequence length="480" mass="55130">MNVNTSSKWTRALWEPAANIQTSKDFVVLSDLQGRGDYQLILVDESSLPFKLKLFKGLKPIVESALAECPTGIVGFACDSGNSDSTCLAVACGSSLLIYRNMKPYYRYNVPQRDILTSEMELWGLLIKSQIQKGQLLEGLKQLQQQHSISELSHQSQRLLTFEEDNSVENIQEIQNLFIDFVLKNNSKEIKENDNYGNVENLVNPTPPPLTNILITCICTIPRNQSVNSAVDVLILGTEMGSIYFVDSQAYTVIRKDNIDAVPVKILPTGHYDLEYRIVICTRENDVFVLRKNNKGDCHINSFYIREHPFNVIFCSSQFVFATRRRRLIFYSQKFRRQNSMQFDEDIVDLEHFYYEPKQYEGVLVALGNEINLYIDQLRVDTIRMDRPIEWIKFGRMGREEGVLVISTEGGGLCVKIFRRVATFDEGTRITTSGIQQRKSANISSIELPKRSRTFVDQSLRERENPKLLHQARERGKFCF</sequence>
<dbReference type="GO" id="GO:0005813">
    <property type="term" value="C:centrosome"/>
    <property type="evidence" value="ECO:0007669"/>
    <property type="project" value="TreeGrafter"/>
</dbReference>
<evidence type="ECO:0000313" key="3">
    <source>
        <dbReference type="Proteomes" id="UP000580250"/>
    </source>
</evidence>
<dbReference type="InterPro" id="IPR032728">
    <property type="entry name" value="BBS1_N"/>
</dbReference>